<dbReference type="GO" id="GO:0008270">
    <property type="term" value="F:zinc ion binding"/>
    <property type="evidence" value="ECO:0007669"/>
    <property type="project" value="UniProtKB-KW"/>
</dbReference>
<evidence type="ECO:0000256" key="4">
    <source>
        <dbReference type="PROSITE-ProRule" id="PRU00175"/>
    </source>
</evidence>
<dbReference type="InterPro" id="IPR017907">
    <property type="entry name" value="Znf_RING_CS"/>
</dbReference>
<evidence type="ECO:0000313" key="8">
    <source>
        <dbReference type="Proteomes" id="UP000664521"/>
    </source>
</evidence>
<accession>A0A8H3IKS2</accession>
<evidence type="ECO:0000259" key="6">
    <source>
        <dbReference type="PROSITE" id="PS51787"/>
    </source>
</evidence>
<dbReference type="Gene3D" id="1.20.58.1480">
    <property type="match status" value="1"/>
</dbReference>
<evidence type="ECO:0000256" key="1">
    <source>
        <dbReference type="ARBA" id="ARBA00022723"/>
    </source>
</evidence>
<dbReference type="EMBL" id="CAJPDS010000023">
    <property type="protein sequence ID" value="CAF9919055.1"/>
    <property type="molecule type" value="Genomic_DNA"/>
</dbReference>
<evidence type="ECO:0000313" key="7">
    <source>
        <dbReference type="EMBL" id="CAF9919055.1"/>
    </source>
</evidence>
<evidence type="ECO:0000256" key="2">
    <source>
        <dbReference type="ARBA" id="ARBA00022771"/>
    </source>
</evidence>
<comment type="caution">
    <text evidence="7">The sequence shown here is derived from an EMBL/GenBank/DDBJ whole genome shotgun (WGS) entry which is preliminary data.</text>
</comment>
<keyword evidence="2 4" id="KW-0863">Zinc-finger</keyword>
<feature type="domain" description="RING-type" evidence="5">
    <location>
        <begin position="233"/>
        <end position="271"/>
    </location>
</feature>
<reference evidence="7" key="1">
    <citation type="submission" date="2021-03" db="EMBL/GenBank/DDBJ databases">
        <authorList>
            <person name="Tagirdzhanova G."/>
        </authorList>
    </citation>
    <scope>NUCLEOTIDE SEQUENCE</scope>
</reference>
<dbReference type="InterPro" id="IPR013083">
    <property type="entry name" value="Znf_RING/FYVE/PHD"/>
</dbReference>
<dbReference type="SMART" id="SM00184">
    <property type="entry name" value="RING"/>
    <property type="match status" value="2"/>
</dbReference>
<dbReference type="PANTHER" id="PTHR23327">
    <property type="entry name" value="RING FINGER PROTEIN 127"/>
    <property type="match status" value="1"/>
</dbReference>
<dbReference type="PROSITE" id="PS51787">
    <property type="entry name" value="LON_N"/>
    <property type="match status" value="1"/>
</dbReference>
<dbReference type="PANTHER" id="PTHR23327:SF42">
    <property type="entry name" value="LON PEPTIDASE N-TERMINAL DOMAIN AND RING FINGER PROTEIN C14F5.10C"/>
    <property type="match status" value="1"/>
</dbReference>
<dbReference type="SMART" id="SM00464">
    <property type="entry name" value="LON"/>
    <property type="match status" value="1"/>
</dbReference>
<keyword evidence="1" id="KW-0479">Metal-binding</keyword>
<dbReference type="Gene3D" id="2.30.130.40">
    <property type="entry name" value="LON domain-like"/>
    <property type="match status" value="1"/>
</dbReference>
<dbReference type="InterPro" id="IPR046336">
    <property type="entry name" value="Lon_prtase_N_sf"/>
</dbReference>
<evidence type="ECO:0000259" key="5">
    <source>
        <dbReference type="PROSITE" id="PS50089"/>
    </source>
</evidence>
<dbReference type="Pfam" id="PF13923">
    <property type="entry name" value="zf-C3HC4_2"/>
    <property type="match status" value="1"/>
</dbReference>
<dbReference type="InterPro" id="IPR015947">
    <property type="entry name" value="PUA-like_sf"/>
</dbReference>
<dbReference type="InterPro" id="IPR001841">
    <property type="entry name" value="Znf_RING"/>
</dbReference>
<evidence type="ECO:0008006" key="9">
    <source>
        <dbReference type="Google" id="ProtNLM"/>
    </source>
</evidence>
<dbReference type="PROSITE" id="PS50089">
    <property type="entry name" value="ZF_RING_2"/>
    <property type="match status" value="1"/>
</dbReference>
<keyword evidence="8" id="KW-1185">Reference proteome</keyword>
<name>A0A8H3IKS2_9LECA</name>
<proteinExistence type="predicted"/>
<evidence type="ECO:0000256" key="3">
    <source>
        <dbReference type="ARBA" id="ARBA00022833"/>
    </source>
</evidence>
<dbReference type="CDD" id="cd16514">
    <property type="entry name" value="RING-HC_LONFs_rpt2"/>
    <property type="match status" value="1"/>
</dbReference>
<dbReference type="OrthoDB" id="264917at2759"/>
<sequence length="546" mass="61299">MSLFDVHATSPPSTPHPLGHFLSGAVALMGDSAPHPPHNLPAHNSVDAHRDARAIVRLVQCPQCSLPLRTPITLPCGNSICRTCLPATHKRENVSYPMTEDRHEAFRCPFPLCGIEHSLGDCGQDVTLSKVMERISIEVAHHRPLTVDTPTLLNERPHWQNVVDSSKNINAARSRILNGGRLLATYTMAEIGELRYDSEVAYQTMSPTGDDYQQLDLTMMGHLKEATKNELECQVCYALMLDPLTTACGHTFCRKCVARVLDHSRLCPICRRTLLMRPGVQTEASNRTLSQLMVKLCPEHVASRLEAAAQEELAMQGNQNVPLFVCTLAYPSMPTFLHVFEPRYRLMIRRAIDTGDRKFGMMMYNRRGQRQGTLGATEFMPYGTLLHIVSVEMLADGRSLVETRGLSRFRVNEWGMLDGYIVGNVERLDDVSLAEEEEREIADTTSPTPASNDLAAQLDRMSTKDLLDVGTNFVAKMRGQSAPWLHERVIAAYGQPPNDPAIFPYWFASILPISDDEKYNLIPTTSVRERLKITARWVRRIEAQQW</sequence>
<feature type="domain" description="Lon N-terminal" evidence="6">
    <location>
        <begin position="310"/>
        <end position="542"/>
    </location>
</feature>
<protein>
    <recommendedName>
        <fullName evidence="9">RING-type domain-containing protein</fullName>
    </recommendedName>
</protein>
<dbReference type="PROSITE" id="PS00518">
    <property type="entry name" value="ZF_RING_1"/>
    <property type="match status" value="1"/>
</dbReference>
<dbReference type="SUPFAM" id="SSF88697">
    <property type="entry name" value="PUA domain-like"/>
    <property type="match status" value="1"/>
</dbReference>
<dbReference type="Pfam" id="PF02190">
    <property type="entry name" value="LON_substr_bdg"/>
    <property type="match status" value="1"/>
</dbReference>
<dbReference type="Proteomes" id="UP000664521">
    <property type="component" value="Unassembled WGS sequence"/>
</dbReference>
<dbReference type="AlphaFoldDB" id="A0A8H3IKS2"/>
<dbReference type="SUPFAM" id="SSF57850">
    <property type="entry name" value="RING/U-box"/>
    <property type="match status" value="2"/>
</dbReference>
<dbReference type="Gene3D" id="3.30.40.10">
    <property type="entry name" value="Zinc/RING finger domain, C3HC4 (zinc finger)"/>
    <property type="match status" value="2"/>
</dbReference>
<organism evidence="7 8">
    <name type="scientific">Heterodermia speciosa</name>
    <dbReference type="NCBI Taxonomy" id="116794"/>
    <lineage>
        <taxon>Eukaryota</taxon>
        <taxon>Fungi</taxon>
        <taxon>Dikarya</taxon>
        <taxon>Ascomycota</taxon>
        <taxon>Pezizomycotina</taxon>
        <taxon>Lecanoromycetes</taxon>
        <taxon>OSLEUM clade</taxon>
        <taxon>Lecanoromycetidae</taxon>
        <taxon>Caliciales</taxon>
        <taxon>Physciaceae</taxon>
        <taxon>Heterodermia</taxon>
    </lineage>
</organism>
<dbReference type="InterPro" id="IPR003111">
    <property type="entry name" value="Lon_prtase_N"/>
</dbReference>
<dbReference type="GO" id="GO:0061630">
    <property type="term" value="F:ubiquitin protein ligase activity"/>
    <property type="evidence" value="ECO:0007669"/>
    <property type="project" value="TreeGrafter"/>
</dbReference>
<gene>
    <name evidence="7" type="ORF">HETSPECPRED_003932</name>
</gene>
<keyword evidence="3" id="KW-0862">Zinc</keyword>